<dbReference type="Pfam" id="PF03646">
    <property type="entry name" value="FlaG"/>
    <property type="match status" value="1"/>
</dbReference>
<dbReference type="InterPro" id="IPR035924">
    <property type="entry name" value="FlaG-like_sf"/>
</dbReference>
<dbReference type="EMBL" id="UOEE01000152">
    <property type="protein sequence ID" value="VAV92813.1"/>
    <property type="molecule type" value="Genomic_DNA"/>
</dbReference>
<dbReference type="Gene3D" id="3.30.160.170">
    <property type="entry name" value="FlaG-like"/>
    <property type="match status" value="1"/>
</dbReference>
<feature type="compositionally biased region" description="Low complexity" evidence="1">
    <location>
        <begin position="27"/>
        <end position="41"/>
    </location>
</feature>
<evidence type="ECO:0000313" key="2">
    <source>
        <dbReference type="EMBL" id="VAV92813.1"/>
    </source>
</evidence>
<proteinExistence type="predicted"/>
<gene>
    <name evidence="2" type="ORF">MNBD_ALPHA06-823</name>
</gene>
<feature type="compositionally biased region" description="Polar residues" evidence="1">
    <location>
        <begin position="1"/>
        <end position="26"/>
    </location>
</feature>
<evidence type="ECO:0000256" key="1">
    <source>
        <dbReference type="SAM" id="MobiDB-lite"/>
    </source>
</evidence>
<name>A0A3B0S927_9ZZZZ</name>
<evidence type="ECO:0008006" key="3">
    <source>
        <dbReference type="Google" id="ProtNLM"/>
    </source>
</evidence>
<reference evidence="2" key="1">
    <citation type="submission" date="2018-06" db="EMBL/GenBank/DDBJ databases">
        <authorList>
            <person name="Zhirakovskaya E."/>
        </authorList>
    </citation>
    <scope>NUCLEOTIDE SEQUENCE</scope>
</reference>
<organism evidence="2">
    <name type="scientific">hydrothermal vent metagenome</name>
    <dbReference type="NCBI Taxonomy" id="652676"/>
    <lineage>
        <taxon>unclassified sequences</taxon>
        <taxon>metagenomes</taxon>
        <taxon>ecological metagenomes</taxon>
    </lineage>
</organism>
<protein>
    <recommendedName>
        <fullName evidence="3">Flagellar protein FlaG</fullName>
    </recommendedName>
</protein>
<dbReference type="InterPro" id="IPR005186">
    <property type="entry name" value="FlaG"/>
</dbReference>
<dbReference type="SUPFAM" id="SSF160214">
    <property type="entry name" value="FlaG-like"/>
    <property type="match status" value="1"/>
</dbReference>
<accession>A0A3B0S927</accession>
<sequence>MKIQSGNNQNFVAPSASPAKNANVSGASAEAVAPVTAPSVVTDERQAPEQNPPKVDREDLHARLTIEKDTDTGEYVYKTIDRETGKIIRQLPREKLLQVIVEKQGATGLVIDQKV</sequence>
<feature type="region of interest" description="Disordered" evidence="1">
    <location>
        <begin position="1"/>
        <end position="60"/>
    </location>
</feature>
<dbReference type="AlphaFoldDB" id="A0A3B0S927"/>